<gene>
    <name evidence="1" type="ORF">CBYS24578_00013520</name>
</gene>
<protein>
    <recommendedName>
        <fullName evidence="3">F-box domain-containing protein</fullName>
    </recommendedName>
</protein>
<proteinExistence type="predicted"/>
<sequence>MGDPFCSLCGGPFRPVLGGQAASAPHVHWTTLARSVCGPQDHRSPEEPVLTGLGFITFTNLAAPGDCARSYKETPVDELDELPRHDLKVVDNSTDRPFPFHEFCWQMLLTKLGLGEHKAGWKQVGAWLFHVLNSVSWLQTGDLMPENRYHGTINLRQVHAADTLQMPALLLADPSRHGLEVATSSLEFRDHSLIQPATQQSDRFTRLPLEVILEICTLLPSKDVGSARLSSRHLAVVCHVNSLPEPFWASRFWPEREMGLILPELLSPHTERKWLHNYFDCKQSLNEGDCLALRNRGRIWRCLEDFAIILDALLTHHGEGQPGELVDETCFLGQKMACPELPDQFEYGELNVGARAREQHHFALQDVSLVQISVIHLASSTYISGIRTTSRASRDGEQVIQEAGLIIPSNLYSLYKVVSIQLVEQQVVDALFVAPISAWNPRLLDAETARRLPPLELEPQTEDDFSVNVYLPFGGDDGSRLRLLCKMTAVMHGRMGFYGFLFTYSDGNELWFGQRETLLRGYGQCETIFGWFGRHESRRGKGELRPCIEQTFMIDGEAGECIDSFDASRKGTGPHGRRMVESIQSPIWAFEDLKAEEFHVEQREQQDGVPVQRVSPPSLTRTATDVGWMLREEGSCFTIASLENIRRVRVSKGAGGRSRTDANVTGILLDYHHGGQSTVVGQWIQEAASFDLEETERVVEFSYWVHASRYSDCQRDSFATITCIRLVTSLGRCLEVRPDTRRRLLDPHVRYSCTPYERLRNITWIFGTSRDEMNISLRPAPALGDGHLCLTYSRETVLPRHAAEGNTRIYHFFNGPEFSKCEDQRRMTYYHTRGLLFLHKTDSRGMQIPVQQVQLTVSWEKRLVGIEFQYVDGSVHTYGTKGGHCSVLHLDTARNERLSRLAVYNYGGHRGIELHTTHNQKLAAGARSYEAPVSVATFPLEVGVAMPDFNVPNLAPDRVLDHGLPTLAAEKAVRGGVGIWVVLKCDEQDFDKIQFEDAGPIYLTGPS</sequence>
<organism evidence="1 2">
    <name type="scientific">Clonostachys byssicola</name>
    <dbReference type="NCBI Taxonomy" id="160290"/>
    <lineage>
        <taxon>Eukaryota</taxon>
        <taxon>Fungi</taxon>
        <taxon>Dikarya</taxon>
        <taxon>Ascomycota</taxon>
        <taxon>Pezizomycotina</taxon>
        <taxon>Sordariomycetes</taxon>
        <taxon>Hypocreomycetidae</taxon>
        <taxon>Hypocreales</taxon>
        <taxon>Bionectriaceae</taxon>
        <taxon>Clonostachys</taxon>
    </lineage>
</organism>
<accession>A0A9N9UQA3</accession>
<evidence type="ECO:0000313" key="2">
    <source>
        <dbReference type="Proteomes" id="UP000754883"/>
    </source>
</evidence>
<dbReference type="EMBL" id="CABFNO020001527">
    <property type="protein sequence ID" value="CAG9994602.1"/>
    <property type="molecule type" value="Genomic_DNA"/>
</dbReference>
<dbReference type="CDD" id="cd09917">
    <property type="entry name" value="F-box_SF"/>
    <property type="match status" value="1"/>
</dbReference>
<dbReference type="SUPFAM" id="SSF81383">
    <property type="entry name" value="F-box domain"/>
    <property type="match status" value="1"/>
</dbReference>
<evidence type="ECO:0008006" key="3">
    <source>
        <dbReference type="Google" id="ProtNLM"/>
    </source>
</evidence>
<dbReference type="Proteomes" id="UP000754883">
    <property type="component" value="Unassembled WGS sequence"/>
</dbReference>
<dbReference type="OrthoDB" id="5273847at2759"/>
<dbReference type="AlphaFoldDB" id="A0A9N9UQA3"/>
<reference evidence="1 2" key="2">
    <citation type="submission" date="2021-10" db="EMBL/GenBank/DDBJ databases">
        <authorList>
            <person name="Piombo E."/>
        </authorList>
    </citation>
    <scope>NUCLEOTIDE SEQUENCE [LARGE SCALE GENOMIC DNA]</scope>
</reference>
<keyword evidence="2" id="KW-1185">Reference proteome</keyword>
<evidence type="ECO:0000313" key="1">
    <source>
        <dbReference type="EMBL" id="CAG9994602.1"/>
    </source>
</evidence>
<name>A0A9N9UQA3_9HYPO</name>
<comment type="caution">
    <text evidence="1">The sequence shown here is derived from an EMBL/GenBank/DDBJ whole genome shotgun (WGS) entry which is preliminary data.</text>
</comment>
<reference evidence="2" key="1">
    <citation type="submission" date="2019-06" db="EMBL/GenBank/DDBJ databases">
        <authorList>
            <person name="Broberg M."/>
        </authorList>
    </citation>
    <scope>NUCLEOTIDE SEQUENCE [LARGE SCALE GENOMIC DNA]</scope>
</reference>
<dbReference type="InterPro" id="IPR036047">
    <property type="entry name" value="F-box-like_dom_sf"/>
</dbReference>